<dbReference type="OrthoDB" id="307488at2759"/>
<dbReference type="OMA" id="EPRVRWS"/>
<dbReference type="Pfam" id="PF07491">
    <property type="entry name" value="PPI_Ypi1"/>
    <property type="match status" value="1"/>
</dbReference>
<dbReference type="Proteomes" id="UP000198287">
    <property type="component" value="Unassembled WGS sequence"/>
</dbReference>
<evidence type="ECO:0000256" key="3">
    <source>
        <dbReference type="SAM" id="MobiDB-lite"/>
    </source>
</evidence>
<dbReference type="GO" id="GO:0005634">
    <property type="term" value="C:nucleus"/>
    <property type="evidence" value="ECO:0007669"/>
    <property type="project" value="TreeGrafter"/>
</dbReference>
<dbReference type="GO" id="GO:0004865">
    <property type="term" value="F:protein serine/threonine phosphatase inhibitor activity"/>
    <property type="evidence" value="ECO:0007669"/>
    <property type="project" value="InterPro"/>
</dbReference>
<gene>
    <name evidence="4" type="ORF">Fcan01_26232</name>
</gene>
<name>A0A226D219_FOLCA</name>
<evidence type="ECO:0000256" key="1">
    <source>
        <dbReference type="ARBA" id="ARBA00021994"/>
    </source>
</evidence>
<dbReference type="AlphaFoldDB" id="A0A226D219"/>
<dbReference type="STRING" id="158441.A0A226D219"/>
<dbReference type="PANTHER" id="PTHR20835:SF0">
    <property type="entry name" value="E3 UBIQUITIN-PROTEIN LIGASE PPP1R11"/>
    <property type="match status" value="1"/>
</dbReference>
<evidence type="ECO:0000313" key="4">
    <source>
        <dbReference type="EMBL" id="OXA38914.1"/>
    </source>
</evidence>
<dbReference type="GO" id="GO:0008157">
    <property type="term" value="F:protein phosphatase 1 binding"/>
    <property type="evidence" value="ECO:0007669"/>
    <property type="project" value="TreeGrafter"/>
</dbReference>
<proteinExistence type="predicted"/>
<keyword evidence="5" id="KW-1185">Reference proteome</keyword>
<sequence>MMSPPERRVRTSPTPVIRSSSPTSSLTNLTTSSSHASTSNSTLTLTETEPPRLHEPAPSVRLVLKKPKNSKKVNWTTETVDNEHMDKRKSKCCCIYKKPHVFGESSSESEEDECENCYGHCELRKPPPPPPPSVPPVS</sequence>
<evidence type="ECO:0000313" key="5">
    <source>
        <dbReference type="Proteomes" id="UP000198287"/>
    </source>
</evidence>
<reference evidence="4 5" key="1">
    <citation type="submission" date="2015-12" db="EMBL/GenBank/DDBJ databases">
        <title>The genome of Folsomia candida.</title>
        <authorList>
            <person name="Faddeeva A."/>
            <person name="Derks M.F."/>
            <person name="Anvar Y."/>
            <person name="Smit S."/>
            <person name="Van Straalen N."/>
            <person name="Roelofs D."/>
        </authorList>
    </citation>
    <scope>NUCLEOTIDE SEQUENCE [LARGE SCALE GENOMIC DNA]</scope>
    <source>
        <strain evidence="4 5">VU population</strain>
        <tissue evidence="4">Whole body</tissue>
    </source>
</reference>
<protein>
    <recommendedName>
        <fullName evidence="1">E3 ubiquitin-protein ligase PPP1R11</fullName>
    </recommendedName>
    <alternativeName>
        <fullName evidence="2">Protein phosphatase 1 regulatory subunit 11</fullName>
    </alternativeName>
</protein>
<dbReference type="PANTHER" id="PTHR20835">
    <property type="entry name" value="E3 UBIQUITIN-PROTEIN LIGASE PPP1R11-RELATED"/>
    <property type="match status" value="1"/>
</dbReference>
<organism evidence="4 5">
    <name type="scientific">Folsomia candida</name>
    <name type="common">Springtail</name>
    <dbReference type="NCBI Taxonomy" id="158441"/>
    <lineage>
        <taxon>Eukaryota</taxon>
        <taxon>Metazoa</taxon>
        <taxon>Ecdysozoa</taxon>
        <taxon>Arthropoda</taxon>
        <taxon>Hexapoda</taxon>
        <taxon>Collembola</taxon>
        <taxon>Entomobryomorpha</taxon>
        <taxon>Isotomoidea</taxon>
        <taxon>Isotomidae</taxon>
        <taxon>Proisotominae</taxon>
        <taxon>Folsomia</taxon>
    </lineage>
</organism>
<dbReference type="EMBL" id="LNIX01000042">
    <property type="protein sequence ID" value="OXA38914.1"/>
    <property type="molecule type" value="Genomic_DNA"/>
</dbReference>
<evidence type="ECO:0000256" key="2">
    <source>
        <dbReference type="ARBA" id="ARBA00031039"/>
    </source>
</evidence>
<dbReference type="InterPro" id="IPR011107">
    <property type="entry name" value="PPI_Ypi1"/>
</dbReference>
<feature type="region of interest" description="Disordered" evidence="3">
    <location>
        <begin position="1"/>
        <end position="59"/>
    </location>
</feature>
<comment type="caution">
    <text evidence="4">The sequence shown here is derived from an EMBL/GenBank/DDBJ whole genome shotgun (WGS) entry which is preliminary data.</text>
</comment>
<feature type="compositionally biased region" description="Low complexity" evidence="3">
    <location>
        <begin position="11"/>
        <end position="48"/>
    </location>
</feature>
<accession>A0A226D219</accession>